<organism evidence="5 6">
    <name type="scientific">Peptoniphilus faecalis</name>
    <dbReference type="NCBI Taxonomy" id="2731255"/>
    <lineage>
        <taxon>Bacteria</taxon>
        <taxon>Bacillati</taxon>
        <taxon>Bacillota</taxon>
        <taxon>Tissierellia</taxon>
        <taxon>Tissierellales</taxon>
        <taxon>Peptoniphilaceae</taxon>
        <taxon>Peptoniphilus</taxon>
    </lineage>
</organism>
<keyword evidence="6" id="KW-1185">Reference proteome</keyword>
<dbReference type="SUPFAM" id="SSF53448">
    <property type="entry name" value="Nucleotide-diphospho-sugar transferases"/>
    <property type="match status" value="1"/>
</dbReference>
<dbReference type="InterPro" id="IPR001173">
    <property type="entry name" value="Glyco_trans_2-like"/>
</dbReference>
<dbReference type="GO" id="GO:0016020">
    <property type="term" value="C:membrane"/>
    <property type="evidence" value="ECO:0007669"/>
    <property type="project" value="GOC"/>
</dbReference>
<dbReference type="RefSeq" id="WP_169969468.1">
    <property type="nucleotide sequence ID" value="NZ_JABDSR010000008.1"/>
</dbReference>
<dbReference type="Gene3D" id="3.90.550.10">
    <property type="entry name" value="Spore Coat Polysaccharide Biosynthesis Protein SpsA, Chain A"/>
    <property type="match status" value="1"/>
</dbReference>
<evidence type="ECO:0000256" key="2">
    <source>
        <dbReference type="ARBA" id="ARBA00022676"/>
    </source>
</evidence>
<dbReference type="InterPro" id="IPR039528">
    <property type="entry name" value="DPM1-like"/>
</dbReference>
<comment type="caution">
    <text evidence="5">The sequence shown here is derived from an EMBL/GenBank/DDBJ whole genome shotgun (WGS) entry which is preliminary data.</text>
</comment>
<evidence type="ECO:0000256" key="3">
    <source>
        <dbReference type="ARBA" id="ARBA00022679"/>
    </source>
</evidence>
<dbReference type="InterPro" id="IPR029044">
    <property type="entry name" value="Nucleotide-diphossugar_trans"/>
</dbReference>
<evidence type="ECO:0000259" key="4">
    <source>
        <dbReference type="Pfam" id="PF00535"/>
    </source>
</evidence>
<name>A0A848RI23_9FIRM</name>
<keyword evidence="3" id="KW-0808">Transferase</keyword>
<keyword evidence="2" id="KW-0328">Glycosyltransferase</keyword>
<dbReference type="GO" id="GO:0009247">
    <property type="term" value="P:glycolipid biosynthetic process"/>
    <property type="evidence" value="ECO:0007669"/>
    <property type="project" value="TreeGrafter"/>
</dbReference>
<evidence type="ECO:0000313" key="6">
    <source>
        <dbReference type="Proteomes" id="UP000568273"/>
    </source>
</evidence>
<dbReference type="GO" id="GO:0004582">
    <property type="term" value="F:dolichyl-phosphate beta-D-mannosyltransferase activity"/>
    <property type="evidence" value="ECO:0007669"/>
    <property type="project" value="InterPro"/>
</dbReference>
<dbReference type="Proteomes" id="UP000568273">
    <property type="component" value="Unassembled WGS sequence"/>
</dbReference>
<reference evidence="5" key="1">
    <citation type="submission" date="2020-04" db="EMBL/GenBank/DDBJ databases">
        <title>Peptoniphilus sp. nov. isolated from swine feces.</title>
        <authorList>
            <person name="Ryu S.W."/>
        </authorList>
    </citation>
    <scope>NUCLEOTIDE SEQUENCE [LARGE SCALE GENOMIC DNA]</scope>
    <source>
        <strain evidence="5">AGMB00490</strain>
    </source>
</reference>
<feature type="domain" description="Glycosyltransferase 2-like" evidence="4">
    <location>
        <begin position="8"/>
        <end position="179"/>
    </location>
</feature>
<evidence type="ECO:0000313" key="5">
    <source>
        <dbReference type="EMBL" id="NMW85441.1"/>
    </source>
</evidence>
<dbReference type="Pfam" id="PF00535">
    <property type="entry name" value="Glycos_transf_2"/>
    <property type="match status" value="1"/>
</dbReference>
<comment type="similarity">
    <text evidence="1">Belongs to the glycosyltransferase 2 family.</text>
</comment>
<dbReference type="PANTHER" id="PTHR43398:SF1">
    <property type="entry name" value="DOLICHOL-PHOSPHATE MANNOSYLTRANSFERASE SUBUNIT 1"/>
    <property type="match status" value="1"/>
</dbReference>
<dbReference type="PANTHER" id="PTHR43398">
    <property type="entry name" value="DOLICHOL-PHOSPHATE MANNOSYLTRANSFERASE SUBUNIT 1"/>
    <property type="match status" value="1"/>
</dbReference>
<dbReference type="EMBL" id="JABDSR010000008">
    <property type="protein sequence ID" value="NMW85441.1"/>
    <property type="molecule type" value="Genomic_DNA"/>
</dbReference>
<protein>
    <submittedName>
        <fullName evidence="5">Glycosyltransferase</fullName>
    </submittedName>
</protein>
<gene>
    <name evidence="5" type="ORF">HKO22_06805</name>
</gene>
<proteinExistence type="inferred from homology"/>
<accession>A0A848RI23</accession>
<sequence length="251" mass="28840">MQKIMLGLPAYNEEKNIGLLINCANKEAKILAEDYGFSLEIVPLDDCSTDETKNLMIKKKAEYGNVIPIFHDKNKNLGGGMNTLINYFLKNYEPGDILIIMDADNSHDPKYMKNLIEKLNEGFDIAIASRYQQGSKTYGVPKFRLFMTFCAKIYYMIVLNIKDIRDYTCGYRAYKYEILKSADDTYKGDIIENTSFACMMELIYKLYKIGAKIGEIPFVLRYDKKKGESSMNIKNTTKTSLITALKLRFNK</sequence>
<evidence type="ECO:0000256" key="1">
    <source>
        <dbReference type="ARBA" id="ARBA00006739"/>
    </source>
</evidence>
<dbReference type="AlphaFoldDB" id="A0A848RI23"/>